<accession>A0AAN5X3W6</accession>
<evidence type="ECO:0000313" key="1">
    <source>
        <dbReference type="EMBL" id="KAB0878108.1"/>
    </source>
</evidence>
<comment type="caution">
    <text evidence="1">The sequence shown here is derived from an EMBL/GenBank/DDBJ whole genome shotgun (WGS) entry which is preliminary data.</text>
</comment>
<protein>
    <submittedName>
        <fullName evidence="1">Uncharacterized protein</fullName>
    </submittedName>
</protein>
<gene>
    <name evidence="1" type="ORF">FZI38_13025</name>
</gene>
<sequence length="60" mass="6588">MPVAIQQSPRVCTILVHYSVLTLKRALKPVSGGEKSPSEDGLKFPRQQKNIRGFHAVATT</sequence>
<reference evidence="1 2" key="1">
    <citation type="submission" date="2019-09" db="EMBL/GenBank/DDBJ databases">
        <title>Prevalence, distribution, and phylogeny of type two toxin-antitoxin genes possessed by Cronobacter species where C. sakazakii homologs follow sequence type lineages.</title>
        <authorList>
            <person name="Finkelstein S."/>
            <person name="Negrete F."/>
            <person name="Jang H."/>
            <person name="Gopinath G.R."/>
            <person name="Tall B.D."/>
        </authorList>
    </citation>
    <scope>NUCLEOTIDE SEQUENCE [LARGE SCALE GENOMIC DNA]</scope>
    <source>
        <strain evidence="1 2">MOD1_Comp4</strain>
    </source>
</reference>
<organism evidence="1 2">
    <name type="scientific">Cronobacter sakazakii</name>
    <name type="common">Enterobacter sakazakii</name>
    <dbReference type="NCBI Taxonomy" id="28141"/>
    <lineage>
        <taxon>Bacteria</taxon>
        <taxon>Pseudomonadati</taxon>
        <taxon>Pseudomonadota</taxon>
        <taxon>Gammaproteobacteria</taxon>
        <taxon>Enterobacterales</taxon>
        <taxon>Enterobacteriaceae</taxon>
        <taxon>Cronobacter</taxon>
    </lineage>
</organism>
<name>A0AAN5X3W6_CROSK</name>
<dbReference type="AlphaFoldDB" id="A0AAN5X3W6"/>
<proteinExistence type="predicted"/>
<dbReference type="EMBL" id="WAGF01000011">
    <property type="protein sequence ID" value="KAB0878108.1"/>
    <property type="molecule type" value="Genomic_DNA"/>
</dbReference>
<dbReference type="Proteomes" id="UP000439917">
    <property type="component" value="Unassembled WGS sequence"/>
</dbReference>
<evidence type="ECO:0000313" key="2">
    <source>
        <dbReference type="Proteomes" id="UP000439917"/>
    </source>
</evidence>